<dbReference type="STRING" id="4097.A0A1S4BZ93"/>
<dbReference type="RefSeq" id="XP_016494222.1">
    <property type="nucleotide sequence ID" value="XM_016638736.1"/>
</dbReference>
<evidence type="ECO:0000256" key="2">
    <source>
        <dbReference type="ARBA" id="ARBA00022473"/>
    </source>
</evidence>
<dbReference type="KEGG" id="nta:107813459"/>
<evidence type="ECO:0000313" key="9">
    <source>
        <dbReference type="Proteomes" id="UP000790787"/>
    </source>
</evidence>
<feature type="region of interest" description="Disordered" evidence="5">
    <location>
        <begin position="37"/>
        <end position="56"/>
    </location>
</feature>
<dbReference type="InterPro" id="IPR022003">
    <property type="entry name" value="RST"/>
</dbReference>
<dbReference type="InterPro" id="IPR044964">
    <property type="entry name" value="RCD1/SRO1-5"/>
</dbReference>
<dbReference type="Gene3D" id="3.90.228.10">
    <property type="match status" value="1"/>
</dbReference>
<keyword evidence="9" id="KW-1185">Reference proteome</keyword>
<dbReference type="RefSeq" id="XP_016494222.1">
    <property type="nucleotide sequence ID" value="XM_016638736.2"/>
</dbReference>
<dbReference type="SMR" id="A0A1S4BZ93"/>
<feature type="region of interest" description="Disordered" evidence="5">
    <location>
        <begin position="391"/>
        <end position="424"/>
    </location>
</feature>
<feature type="compositionally biased region" description="Polar residues" evidence="5">
    <location>
        <begin position="393"/>
        <end position="413"/>
    </location>
</feature>
<dbReference type="GeneID" id="107813459"/>
<feature type="compositionally biased region" description="Basic and acidic residues" evidence="5">
    <location>
        <begin position="37"/>
        <end position="50"/>
    </location>
</feature>
<protein>
    <submittedName>
        <fullName evidence="10">Inactive poly [ADP-ribose] polymerase SRO5 isoform X1</fullName>
    </submittedName>
</protein>
<evidence type="ECO:0000256" key="5">
    <source>
        <dbReference type="SAM" id="MobiDB-lite"/>
    </source>
</evidence>
<keyword evidence="6" id="KW-1133">Transmembrane helix</keyword>
<dbReference type="PaxDb" id="4097-A0A1S4BZ93"/>
<dbReference type="AlphaFoldDB" id="A0A1S4BZ93"/>
<comment type="subcellular location">
    <subcellularLocation>
        <location evidence="1">Nucleus</location>
    </subcellularLocation>
</comment>
<dbReference type="Pfam" id="PF12174">
    <property type="entry name" value="RST"/>
    <property type="match status" value="2"/>
</dbReference>
<evidence type="ECO:0000256" key="3">
    <source>
        <dbReference type="ARBA" id="ARBA00023016"/>
    </source>
</evidence>
<dbReference type="Proteomes" id="UP000790787">
    <property type="component" value="Chromosome 24"/>
</dbReference>
<dbReference type="OrthoDB" id="6133115at2759"/>
<reference evidence="10" key="2">
    <citation type="submission" date="2025-08" db="UniProtKB">
        <authorList>
            <consortium name="RefSeq"/>
        </authorList>
    </citation>
    <scope>IDENTIFICATION</scope>
    <source>
        <tissue evidence="10">Leaf</tissue>
    </source>
</reference>
<evidence type="ECO:0000256" key="6">
    <source>
        <dbReference type="SAM" id="Phobius"/>
    </source>
</evidence>
<keyword evidence="6" id="KW-0812">Transmembrane</keyword>
<evidence type="ECO:0000259" key="7">
    <source>
        <dbReference type="PROSITE" id="PS51059"/>
    </source>
</evidence>
<organism evidence="9 10">
    <name type="scientific">Nicotiana tabacum</name>
    <name type="common">Common tobacco</name>
    <dbReference type="NCBI Taxonomy" id="4097"/>
    <lineage>
        <taxon>Eukaryota</taxon>
        <taxon>Viridiplantae</taxon>
        <taxon>Streptophyta</taxon>
        <taxon>Embryophyta</taxon>
        <taxon>Tracheophyta</taxon>
        <taxon>Spermatophyta</taxon>
        <taxon>Magnoliopsida</taxon>
        <taxon>eudicotyledons</taxon>
        <taxon>Gunneridae</taxon>
        <taxon>Pentapetalae</taxon>
        <taxon>asterids</taxon>
        <taxon>lamiids</taxon>
        <taxon>Solanales</taxon>
        <taxon>Solanaceae</taxon>
        <taxon>Nicotianoideae</taxon>
        <taxon>Nicotianeae</taxon>
        <taxon>Nicotiana</taxon>
    </lineage>
</organism>
<evidence type="ECO:0000313" key="10">
    <source>
        <dbReference type="RefSeq" id="XP_016494222.1"/>
    </source>
</evidence>
<evidence type="ECO:0000259" key="8">
    <source>
        <dbReference type="PROSITE" id="PS51879"/>
    </source>
</evidence>
<name>A0A1S4BZ93_TOBAC</name>
<accession>A0A1S4BZ93</accession>
<dbReference type="SUPFAM" id="SSF56399">
    <property type="entry name" value="ADP-ribosylation"/>
    <property type="match status" value="1"/>
</dbReference>
<dbReference type="PROSITE" id="PS51879">
    <property type="entry name" value="RST"/>
    <property type="match status" value="1"/>
</dbReference>
<feature type="transmembrane region" description="Helical" evidence="6">
    <location>
        <begin position="334"/>
        <end position="352"/>
    </location>
</feature>
<keyword evidence="2" id="KW-0217">Developmental protein</keyword>
<keyword evidence="3" id="KW-0346">Stress response</keyword>
<keyword evidence="4" id="KW-0539">Nucleus</keyword>
<keyword evidence="6" id="KW-0472">Membrane</keyword>
<dbReference type="PANTHER" id="PTHR32263:SF12">
    <property type="entry name" value="INACTIVE POLY [ADP-RIBOSE] POLYMERASE SRO4-RELATED"/>
    <property type="match status" value="1"/>
</dbReference>
<feature type="domain" description="PARP catalytic" evidence="7">
    <location>
        <begin position="74"/>
        <end position="290"/>
    </location>
</feature>
<dbReference type="PANTHER" id="PTHR32263">
    <property type="entry name" value="INACTIVE POLY [ADP-RIBOSE] POLYMERASE SRO4-RELATED"/>
    <property type="match status" value="1"/>
</dbReference>
<evidence type="ECO:0000256" key="1">
    <source>
        <dbReference type="ARBA" id="ARBA00004123"/>
    </source>
</evidence>
<dbReference type="InterPro" id="IPR012317">
    <property type="entry name" value="Poly(ADP-ribose)pol_cat_dom"/>
</dbReference>
<feature type="domain" description="RST" evidence="8">
    <location>
        <begin position="286"/>
        <end position="394"/>
    </location>
</feature>
<sequence length="424" mass="47893">MKNILQHQPQLLSLFPVEAIQEAYPNSYKIYAPSNMGKEKTEHNSEHHLMESTNSDSDLDVDIQESAVSDSESGIFASNYQEHTKSDDLIRINEGDKMHKIISRKFISGLGVLGLSTQIEAIHKNICSSFTMQANLQPFFTFSKAMEKKCGGNANVKYAWFGASKDEIDSIFSHGFEHPIHDGAYGHCICLSPDDYPLDCLQTTIPDKDGLRHLLLCRVILGRTPGLGQSHPTSEQFVTGVDNLHSPRKYIVWKSNMNAYVFPDFMISFRVTSDVKESRIFSVPLKSPNSAWISFPALISALSKILPPNTVKLIKKYHSDYKVSACYLLNSRLSFLYGTIFFLLPLFLSHLLKSSIFFQERKITRRELIQQARKLAGDELLALIIKSCKNKQNKGSTEDSPSNSSINLQQWDNETYPLPKQESD</sequence>
<dbReference type="PROSITE" id="PS51059">
    <property type="entry name" value="PARP_CATALYTIC"/>
    <property type="match status" value="1"/>
</dbReference>
<dbReference type="GO" id="GO:0003950">
    <property type="term" value="F:NAD+ poly-ADP-ribosyltransferase activity"/>
    <property type="evidence" value="ECO:0007669"/>
    <property type="project" value="InterPro"/>
</dbReference>
<reference evidence="9" key="1">
    <citation type="journal article" date="2014" name="Nat. Commun.">
        <title>The tobacco genome sequence and its comparison with those of tomato and potato.</title>
        <authorList>
            <person name="Sierro N."/>
            <person name="Battey J.N."/>
            <person name="Ouadi S."/>
            <person name="Bakaher N."/>
            <person name="Bovet L."/>
            <person name="Willig A."/>
            <person name="Goepfert S."/>
            <person name="Peitsch M.C."/>
            <person name="Ivanov N.V."/>
        </authorList>
    </citation>
    <scope>NUCLEOTIDE SEQUENCE [LARGE SCALE GENOMIC DNA]</scope>
</reference>
<dbReference type="GO" id="GO:0005634">
    <property type="term" value="C:nucleus"/>
    <property type="evidence" value="ECO:0007669"/>
    <property type="project" value="UniProtKB-SubCell"/>
</dbReference>
<proteinExistence type="predicted"/>
<evidence type="ECO:0000256" key="4">
    <source>
        <dbReference type="ARBA" id="ARBA00023242"/>
    </source>
</evidence>
<gene>
    <name evidence="10" type="primary">LOC107813459</name>
</gene>